<dbReference type="Proteomes" id="UP000887566">
    <property type="component" value="Unplaced"/>
</dbReference>
<evidence type="ECO:0000313" key="2">
    <source>
        <dbReference type="WBParaSite" id="PSAMB.scaffold1564size29957.g13866.t1"/>
    </source>
</evidence>
<dbReference type="AlphaFoldDB" id="A0A914V891"/>
<accession>A0A914V891</accession>
<sequence>MQLIPFRRSLENLFTSVGDLNPQVGPQTHQDQLRPLNFHGYSSLAFSSQVAVRPDPAAARLDIVCCSTQHCSPLDPDTAHRLTRHCPCSISTLLATRLRLCSLIGNRRSTVLSRSNQSLDHECTS</sequence>
<reference evidence="2" key="1">
    <citation type="submission" date="2022-11" db="UniProtKB">
        <authorList>
            <consortium name="WormBaseParasite"/>
        </authorList>
    </citation>
    <scope>IDENTIFICATION</scope>
</reference>
<dbReference type="WBParaSite" id="PSAMB.scaffold1564size29957.g13866.t1">
    <property type="protein sequence ID" value="PSAMB.scaffold1564size29957.g13866.t1"/>
    <property type="gene ID" value="PSAMB.scaffold1564size29957.g13866"/>
</dbReference>
<keyword evidence="1" id="KW-1185">Reference proteome</keyword>
<proteinExistence type="predicted"/>
<name>A0A914V891_9BILA</name>
<evidence type="ECO:0000313" key="1">
    <source>
        <dbReference type="Proteomes" id="UP000887566"/>
    </source>
</evidence>
<protein>
    <submittedName>
        <fullName evidence="2">Uncharacterized protein</fullName>
    </submittedName>
</protein>
<organism evidence="1 2">
    <name type="scientific">Plectus sambesii</name>
    <dbReference type="NCBI Taxonomy" id="2011161"/>
    <lineage>
        <taxon>Eukaryota</taxon>
        <taxon>Metazoa</taxon>
        <taxon>Ecdysozoa</taxon>
        <taxon>Nematoda</taxon>
        <taxon>Chromadorea</taxon>
        <taxon>Plectida</taxon>
        <taxon>Plectina</taxon>
        <taxon>Plectoidea</taxon>
        <taxon>Plectidae</taxon>
        <taxon>Plectus</taxon>
    </lineage>
</organism>